<reference evidence="1 2" key="1">
    <citation type="submission" date="2021-02" db="EMBL/GenBank/DDBJ databases">
        <authorList>
            <person name="Vanwijnsberghe S."/>
        </authorList>
    </citation>
    <scope>NUCLEOTIDE SEQUENCE [LARGE SCALE GENOMIC DNA]</scope>
    <source>
        <strain evidence="1 2">R-69776</strain>
    </source>
</reference>
<sequence length="80" mass="9344">MRAPQLSSTRVNIHRWPHRVLREYAPCAVIVAKEKNPNSACRSQYLDTYIASLIRARASKLYYPDGSLRVWCQPLFDHRT</sequence>
<evidence type="ECO:0000313" key="1">
    <source>
        <dbReference type="EMBL" id="CAE6839309.1"/>
    </source>
</evidence>
<dbReference type="EMBL" id="CAJNBH010000029">
    <property type="protein sequence ID" value="CAE6839309.1"/>
    <property type="molecule type" value="Genomic_DNA"/>
</dbReference>
<proteinExistence type="predicted"/>
<evidence type="ECO:0000313" key="2">
    <source>
        <dbReference type="Proteomes" id="UP000673821"/>
    </source>
</evidence>
<name>A0ABN7MZ60_9BURK</name>
<organism evidence="1 2">
    <name type="scientific">Paraburkholderia nemoris</name>
    <dbReference type="NCBI Taxonomy" id="2793076"/>
    <lineage>
        <taxon>Bacteria</taxon>
        <taxon>Pseudomonadati</taxon>
        <taxon>Pseudomonadota</taxon>
        <taxon>Betaproteobacteria</taxon>
        <taxon>Burkholderiales</taxon>
        <taxon>Burkholderiaceae</taxon>
        <taxon>Paraburkholderia</taxon>
    </lineage>
</organism>
<keyword evidence="2" id="KW-1185">Reference proteome</keyword>
<gene>
    <name evidence="1" type="ORF">R69776_06961</name>
</gene>
<dbReference type="Proteomes" id="UP000673821">
    <property type="component" value="Unassembled WGS sequence"/>
</dbReference>
<accession>A0ABN7MZ60</accession>
<protein>
    <submittedName>
        <fullName evidence="1">Uncharacterized protein</fullName>
    </submittedName>
</protein>
<comment type="caution">
    <text evidence="1">The sequence shown here is derived from an EMBL/GenBank/DDBJ whole genome shotgun (WGS) entry which is preliminary data.</text>
</comment>